<evidence type="ECO:0008006" key="4">
    <source>
        <dbReference type="Google" id="ProtNLM"/>
    </source>
</evidence>
<dbReference type="InterPro" id="IPR011990">
    <property type="entry name" value="TPR-like_helical_dom_sf"/>
</dbReference>
<comment type="caution">
    <text evidence="2">The sequence shown here is derived from an EMBL/GenBank/DDBJ whole genome shotgun (WGS) entry which is preliminary data.</text>
</comment>
<feature type="region of interest" description="Disordered" evidence="1">
    <location>
        <begin position="1"/>
        <end position="36"/>
    </location>
</feature>
<gene>
    <name evidence="2" type="ORF">WI372_14930</name>
</gene>
<protein>
    <recommendedName>
        <fullName evidence="4">Tetratricopeptide repeat protein</fullName>
    </recommendedName>
</protein>
<name>A0ABU9EC33_9BACT</name>
<evidence type="ECO:0000313" key="3">
    <source>
        <dbReference type="Proteomes" id="UP001484239"/>
    </source>
</evidence>
<accession>A0ABU9EC33</accession>
<proteinExistence type="predicted"/>
<dbReference type="EMBL" id="JBBHLI010000010">
    <property type="protein sequence ID" value="MEK9502286.1"/>
    <property type="molecule type" value="Genomic_DNA"/>
</dbReference>
<dbReference type="Proteomes" id="UP001484239">
    <property type="component" value="Unassembled WGS sequence"/>
</dbReference>
<sequence>MCAASRPAAEPRPAADPRPGPTPASDGPHCLRPHPAAGRRLRGTLAGIAGSGGVVIAAVCGPPLAARLAATVAAPLAATVAAPLAATLAATVAAPLAATVAATVAAPLAAQEAVQRDSAAAVADARSAQSRFERDRVRYLPYDRSGFSGSSCDERVGRMCLWLEGRSDWWWPEREPPDLVAARDELIDALSAAALDAPGDPWVIGQLVIYLGEAGRWTEARASARRCGVTPIHAWWCAALEGTALHVLGDYPAAEEAFARALGGMDATEAWRWRQLRDLLDGPGRDAESKARERDDGAAAPRFWALSDPLFLVPGSDRWTEHMARRTWIYAREDARNPYAMSWGDDLEEIVLRYGWEVGWERNPPLSGSFGARSSAVGHQDPRSQGFVAPAAAWDPDADSAPEAWNPGSRPAPRTGYAPAYAPTFLDLATAVAVLPRGDSAVLVTAFPGLPADTTFHADHTHPPAPAHADFGTERRRGLFAASLDARAGDGDPSGVPLDSLFERHARVAAGLEGALALDVPSGRWVVSAEVWDAAEGTAARMRRTIRIPRVPPDVLTLSDLLPARPIGPAVDALEAVLPGLLAEIRYAPGDTIRVGWEVNGLGWTADEPLDYTLSLRQGRGGFFARLGRTLGVVDHPRGLHLEWSEVGPAAPEPRFRVVDLVVPADFEEGDYRLTLELRTAGRATAVSERAVRVGGG</sequence>
<keyword evidence="3" id="KW-1185">Reference proteome</keyword>
<dbReference type="SUPFAM" id="SSF48452">
    <property type="entry name" value="TPR-like"/>
    <property type="match status" value="1"/>
</dbReference>
<reference evidence="2 3" key="1">
    <citation type="submission" date="2024-02" db="EMBL/GenBank/DDBJ databases">
        <title>A novel Gemmatimonadota bacterium.</title>
        <authorList>
            <person name="Du Z.-J."/>
            <person name="Ye Y.-Q."/>
        </authorList>
    </citation>
    <scope>NUCLEOTIDE SEQUENCE [LARGE SCALE GENOMIC DNA]</scope>
    <source>
        <strain evidence="2 3">DH-20</strain>
    </source>
</reference>
<dbReference type="RefSeq" id="WP_405287351.1">
    <property type="nucleotide sequence ID" value="NZ_JBBHLI010000010.1"/>
</dbReference>
<evidence type="ECO:0000313" key="2">
    <source>
        <dbReference type="EMBL" id="MEK9502286.1"/>
    </source>
</evidence>
<evidence type="ECO:0000256" key="1">
    <source>
        <dbReference type="SAM" id="MobiDB-lite"/>
    </source>
</evidence>
<organism evidence="2 3">
    <name type="scientific">Gaopeijia maritima</name>
    <dbReference type="NCBI Taxonomy" id="3119007"/>
    <lineage>
        <taxon>Bacteria</taxon>
        <taxon>Pseudomonadati</taxon>
        <taxon>Gemmatimonadota</taxon>
        <taxon>Longimicrobiia</taxon>
        <taxon>Gaopeijiales</taxon>
        <taxon>Gaopeijiaceae</taxon>
        <taxon>Gaopeijia</taxon>
    </lineage>
</organism>
<feature type="compositionally biased region" description="Low complexity" evidence="1">
    <location>
        <begin position="1"/>
        <end position="12"/>
    </location>
</feature>